<dbReference type="KEGG" id="pson:JI735_30780"/>
<gene>
    <name evidence="1" type="ORF">JI735_30780</name>
</gene>
<proteinExistence type="predicted"/>
<reference evidence="1 2" key="1">
    <citation type="submission" date="2021-01" db="EMBL/GenBank/DDBJ databases">
        <title>Whole genome sequence of Paenibacillus sonchi LMG 24727 for comparative genomics.</title>
        <authorList>
            <person name="Lee G."/>
            <person name="Kim M.-J."/>
            <person name="Lim K."/>
            <person name="Shin J.-H."/>
        </authorList>
    </citation>
    <scope>NUCLEOTIDE SEQUENCE [LARGE SCALE GENOMIC DNA]</scope>
    <source>
        <strain evidence="1 2">LMG 24727</strain>
    </source>
</reference>
<accession>A0A974SCX5</accession>
<organism evidence="1 2">
    <name type="scientific">Paenibacillus sonchi</name>
    <dbReference type="NCBI Taxonomy" id="373687"/>
    <lineage>
        <taxon>Bacteria</taxon>
        <taxon>Bacillati</taxon>
        <taxon>Bacillota</taxon>
        <taxon>Bacilli</taxon>
        <taxon>Bacillales</taxon>
        <taxon>Paenibacillaceae</taxon>
        <taxon>Paenibacillus</taxon>
        <taxon>Paenibacillus sonchi group</taxon>
    </lineage>
</organism>
<evidence type="ECO:0000313" key="2">
    <source>
        <dbReference type="Proteomes" id="UP000595841"/>
    </source>
</evidence>
<evidence type="ECO:0000313" key="1">
    <source>
        <dbReference type="EMBL" id="QQZ60789.1"/>
    </source>
</evidence>
<sequence>MDKRMDQIIASLNTISLEIVVPLRKKVINKAAFSELFELMNELQKILYNEKFIQKELVEILFHVYTQLDMQANYIRTEEVKKEFTAYLTKMRSKMREIFGKNVQQNANMKETSVKDIMESSGITNPQEVIDGLKKLYD</sequence>
<dbReference type="Proteomes" id="UP000595841">
    <property type="component" value="Chromosome"/>
</dbReference>
<dbReference type="EMBL" id="CP068595">
    <property type="protein sequence ID" value="QQZ60789.1"/>
    <property type="molecule type" value="Genomic_DNA"/>
</dbReference>
<name>A0A974SCX5_9BACL</name>
<protein>
    <submittedName>
        <fullName evidence="1">Uncharacterized protein</fullName>
    </submittedName>
</protein>
<dbReference type="AlphaFoldDB" id="A0A974SCX5"/>
<keyword evidence="2" id="KW-1185">Reference proteome</keyword>
<dbReference type="RefSeq" id="WP_039834811.1">
    <property type="nucleotide sequence ID" value="NZ_CP068595.1"/>
</dbReference>